<protein>
    <submittedName>
        <fullName evidence="2">Uncharacterized protein</fullName>
    </submittedName>
</protein>
<feature type="region of interest" description="Disordered" evidence="1">
    <location>
        <begin position="25"/>
        <end position="51"/>
    </location>
</feature>
<name>A0A7S2U3C1_9EUKA</name>
<dbReference type="AlphaFoldDB" id="A0A7S2U3C1"/>
<dbReference type="PANTHER" id="PTHR35754:SF2">
    <property type="entry name" value="ATP SYNTHASE SUBUNIT B"/>
    <property type="match status" value="1"/>
</dbReference>
<accession>A0A7S2U3C1</accession>
<gene>
    <name evidence="2" type="ORF">LSP00402_LOCUS21972</name>
</gene>
<dbReference type="EMBL" id="HBHP01035688">
    <property type="protein sequence ID" value="CAD9777956.1"/>
    <property type="molecule type" value="Transcribed_RNA"/>
</dbReference>
<sequence>MRTLFCVRYDYNNNNSNIHIQNNNTNNNNNNKNNNDNNNNNNNNTNFAPSYDYETDVERNSFNILRCYVKKHGKDASLHLAARISDFEKKYDEALKRLDAPLREAHVKREKTAMDESKATTWVFPPLILDEAAHRRQ</sequence>
<feature type="compositionally biased region" description="Low complexity" evidence="1">
    <location>
        <begin position="25"/>
        <end position="46"/>
    </location>
</feature>
<proteinExistence type="predicted"/>
<evidence type="ECO:0000256" key="1">
    <source>
        <dbReference type="SAM" id="MobiDB-lite"/>
    </source>
</evidence>
<reference evidence="2" key="1">
    <citation type="submission" date="2021-01" db="EMBL/GenBank/DDBJ databases">
        <authorList>
            <person name="Corre E."/>
            <person name="Pelletier E."/>
            <person name="Niang G."/>
            <person name="Scheremetjew M."/>
            <person name="Finn R."/>
            <person name="Kale V."/>
            <person name="Holt S."/>
            <person name="Cochrane G."/>
            <person name="Meng A."/>
            <person name="Brown T."/>
            <person name="Cohen L."/>
        </authorList>
    </citation>
    <scope>NUCLEOTIDE SEQUENCE</scope>
    <source>
        <strain evidence="2">CCMP622</strain>
    </source>
</reference>
<organism evidence="2">
    <name type="scientific">Lotharella oceanica</name>
    <dbReference type="NCBI Taxonomy" id="641309"/>
    <lineage>
        <taxon>Eukaryota</taxon>
        <taxon>Sar</taxon>
        <taxon>Rhizaria</taxon>
        <taxon>Cercozoa</taxon>
        <taxon>Chlorarachniophyceae</taxon>
        <taxon>Lotharella</taxon>
    </lineage>
</organism>
<evidence type="ECO:0000313" key="2">
    <source>
        <dbReference type="EMBL" id="CAD9777956.1"/>
    </source>
</evidence>
<dbReference type="PANTHER" id="PTHR35754">
    <property type="entry name" value="ATP SYNTHASE SUBUNIT B"/>
    <property type="match status" value="1"/>
</dbReference>